<dbReference type="InterPro" id="IPR043128">
    <property type="entry name" value="Rev_trsase/Diguanyl_cyclase"/>
</dbReference>
<dbReference type="OrthoDB" id="427924at2759"/>
<dbReference type="Gene3D" id="3.30.70.270">
    <property type="match status" value="1"/>
</dbReference>
<organism evidence="2 3">
    <name type="scientific">Austropuccinia psidii MF-1</name>
    <dbReference type="NCBI Taxonomy" id="1389203"/>
    <lineage>
        <taxon>Eukaryota</taxon>
        <taxon>Fungi</taxon>
        <taxon>Dikarya</taxon>
        <taxon>Basidiomycota</taxon>
        <taxon>Pucciniomycotina</taxon>
        <taxon>Pucciniomycetes</taxon>
        <taxon>Pucciniales</taxon>
        <taxon>Sphaerophragmiaceae</taxon>
        <taxon>Austropuccinia</taxon>
    </lineage>
</organism>
<dbReference type="InterPro" id="IPR043502">
    <property type="entry name" value="DNA/RNA_pol_sf"/>
</dbReference>
<protein>
    <recommendedName>
        <fullName evidence="1">Reverse transcriptase domain-containing protein</fullName>
    </recommendedName>
</protein>
<sequence length="168" mass="19772">MGSRKENGNNFNELLYLDDIRKIGHNEIVKVTPPVLISWHDGRLILCGDFKELNNNTKADRYPIPTIPHAIDNQEKAKYITKMDWVKVFDKNGVKQTYMKLLSIICQMDIYKYTKILFGINTAPSQCQRIMYTIFLEDILDVLMVVYSDDIIIYSEAWKDHLKYIDRF</sequence>
<dbReference type="AlphaFoldDB" id="A0A9Q3JAV4"/>
<proteinExistence type="predicted"/>
<dbReference type="PANTHER" id="PTHR24559:SF444">
    <property type="entry name" value="REVERSE TRANSCRIPTASE DOMAIN-CONTAINING PROTEIN"/>
    <property type="match status" value="1"/>
</dbReference>
<dbReference type="InterPro" id="IPR000477">
    <property type="entry name" value="RT_dom"/>
</dbReference>
<evidence type="ECO:0000313" key="3">
    <source>
        <dbReference type="Proteomes" id="UP000765509"/>
    </source>
</evidence>
<dbReference type="SUPFAM" id="SSF56672">
    <property type="entry name" value="DNA/RNA polymerases"/>
    <property type="match status" value="1"/>
</dbReference>
<keyword evidence="3" id="KW-1185">Reference proteome</keyword>
<comment type="caution">
    <text evidence="2">The sequence shown here is derived from an EMBL/GenBank/DDBJ whole genome shotgun (WGS) entry which is preliminary data.</text>
</comment>
<dbReference type="CDD" id="cd01647">
    <property type="entry name" value="RT_LTR"/>
    <property type="match status" value="1"/>
</dbReference>
<evidence type="ECO:0000313" key="2">
    <source>
        <dbReference type="EMBL" id="MBW0559628.1"/>
    </source>
</evidence>
<feature type="domain" description="Reverse transcriptase" evidence="1">
    <location>
        <begin position="43"/>
        <end position="165"/>
    </location>
</feature>
<name>A0A9Q3JAV4_9BASI</name>
<dbReference type="Gene3D" id="3.10.10.10">
    <property type="entry name" value="HIV Type 1 Reverse Transcriptase, subunit A, domain 1"/>
    <property type="match status" value="1"/>
</dbReference>
<gene>
    <name evidence="2" type="ORF">O181_099343</name>
</gene>
<accession>A0A9Q3JAV4</accession>
<dbReference type="Pfam" id="PF00078">
    <property type="entry name" value="RVT_1"/>
    <property type="match status" value="1"/>
</dbReference>
<reference evidence="2" key="1">
    <citation type="submission" date="2021-03" db="EMBL/GenBank/DDBJ databases">
        <title>Draft genome sequence of rust myrtle Austropuccinia psidii MF-1, a brazilian biotype.</title>
        <authorList>
            <person name="Quecine M.C."/>
            <person name="Pachon D.M.R."/>
            <person name="Bonatelli M.L."/>
            <person name="Correr F.H."/>
            <person name="Franceschini L.M."/>
            <person name="Leite T.F."/>
            <person name="Margarido G.R.A."/>
            <person name="Almeida C.A."/>
            <person name="Ferrarezi J.A."/>
            <person name="Labate C.A."/>
        </authorList>
    </citation>
    <scope>NUCLEOTIDE SEQUENCE</scope>
    <source>
        <strain evidence="2">MF-1</strain>
    </source>
</reference>
<dbReference type="EMBL" id="AVOT02068365">
    <property type="protein sequence ID" value="MBW0559628.1"/>
    <property type="molecule type" value="Genomic_DNA"/>
</dbReference>
<evidence type="ECO:0000259" key="1">
    <source>
        <dbReference type="Pfam" id="PF00078"/>
    </source>
</evidence>
<dbReference type="PANTHER" id="PTHR24559">
    <property type="entry name" value="TRANSPOSON TY3-I GAG-POL POLYPROTEIN"/>
    <property type="match status" value="1"/>
</dbReference>
<dbReference type="Proteomes" id="UP000765509">
    <property type="component" value="Unassembled WGS sequence"/>
</dbReference>
<dbReference type="InterPro" id="IPR053134">
    <property type="entry name" value="RNA-dir_DNA_polymerase"/>
</dbReference>